<comment type="caution">
    <text evidence="1">The sequence shown here is derived from an EMBL/GenBank/DDBJ whole genome shotgun (WGS) entry which is preliminary data.</text>
</comment>
<protein>
    <submittedName>
        <fullName evidence="1">Uncharacterized protein</fullName>
    </submittedName>
</protein>
<dbReference type="AlphaFoldDB" id="V6MB82"/>
<organism evidence="1 2">
    <name type="scientific">Brevibacillus panacihumi W25</name>
    <dbReference type="NCBI Taxonomy" id="1408254"/>
    <lineage>
        <taxon>Bacteria</taxon>
        <taxon>Bacillati</taxon>
        <taxon>Bacillota</taxon>
        <taxon>Bacilli</taxon>
        <taxon>Bacillales</taxon>
        <taxon>Paenibacillaceae</taxon>
        <taxon>Brevibacillus</taxon>
    </lineage>
</organism>
<dbReference type="HOGENOM" id="CLU_3395449_0_0_9"/>
<reference evidence="1 2" key="1">
    <citation type="journal article" date="2014" name="Genome Announc.">
        <title>Draft Genome Sequence of Brevibacillus panacihumi Strain W25, a Halotolerant Hydrocarbon-Degrading Bacterium.</title>
        <authorList>
            <person name="Wang X."/>
            <person name="Jin D."/>
            <person name="Zhou L."/>
            <person name="Wu L."/>
            <person name="An W."/>
            <person name="Chen Y."/>
            <person name="Zhao L."/>
        </authorList>
    </citation>
    <scope>NUCLEOTIDE SEQUENCE [LARGE SCALE GENOMIC DNA]</scope>
    <source>
        <strain evidence="1 2">W25</strain>
    </source>
</reference>
<gene>
    <name evidence="1" type="ORF">T458_11280</name>
</gene>
<proteinExistence type="predicted"/>
<keyword evidence="2" id="KW-1185">Reference proteome</keyword>
<dbReference type="EMBL" id="AYJU01000015">
    <property type="protein sequence ID" value="EST55120.1"/>
    <property type="molecule type" value="Genomic_DNA"/>
</dbReference>
<accession>V6MB82</accession>
<name>V6MB82_9BACL</name>
<dbReference type="STRING" id="1408254.T458_11280"/>
<evidence type="ECO:0000313" key="1">
    <source>
        <dbReference type="EMBL" id="EST55120.1"/>
    </source>
</evidence>
<evidence type="ECO:0000313" key="2">
    <source>
        <dbReference type="Proteomes" id="UP000017973"/>
    </source>
</evidence>
<dbReference type="Proteomes" id="UP000017973">
    <property type="component" value="Unassembled WGS sequence"/>
</dbReference>
<sequence>MMTTMLTLNDRAWNLLVAPTSYGSASWTDEL</sequence>